<reference evidence="2 3" key="1">
    <citation type="journal article" date="2023" name="Sci. Data">
        <title>Genome assembly of the Korean intertidal mud-creeper Batillaria attramentaria.</title>
        <authorList>
            <person name="Patra A.K."/>
            <person name="Ho P.T."/>
            <person name="Jun S."/>
            <person name="Lee S.J."/>
            <person name="Kim Y."/>
            <person name="Won Y.J."/>
        </authorList>
    </citation>
    <scope>NUCLEOTIDE SEQUENCE [LARGE SCALE GENOMIC DNA]</scope>
    <source>
        <strain evidence="2">Wonlab-2016</strain>
    </source>
</reference>
<feature type="compositionally biased region" description="Low complexity" evidence="1">
    <location>
        <begin position="93"/>
        <end position="128"/>
    </location>
</feature>
<evidence type="ECO:0000313" key="3">
    <source>
        <dbReference type="Proteomes" id="UP001519460"/>
    </source>
</evidence>
<feature type="region of interest" description="Disordered" evidence="1">
    <location>
        <begin position="92"/>
        <end position="137"/>
    </location>
</feature>
<keyword evidence="3" id="KW-1185">Reference proteome</keyword>
<gene>
    <name evidence="2" type="ORF">BaRGS_00038974</name>
</gene>
<evidence type="ECO:0000256" key="1">
    <source>
        <dbReference type="SAM" id="MobiDB-lite"/>
    </source>
</evidence>
<dbReference type="Proteomes" id="UP001519460">
    <property type="component" value="Unassembled WGS sequence"/>
</dbReference>
<name>A0ABD0J504_9CAEN</name>
<organism evidence="2 3">
    <name type="scientific">Batillaria attramentaria</name>
    <dbReference type="NCBI Taxonomy" id="370345"/>
    <lineage>
        <taxon>Eukaryota</taxon>
        <taxon>Metazoa</taxon>
        <taxon>Spiralia</taxon>
        <taxon>Lophotrochozoa</taxon>
        <taxon>Mollusca</taxon>
        <taxon>Gastropoda</taxon>
        <taxon>Caenogastropoda</taxon>
        <taxon>Sorbeoconcha</taxon>
        <taxon>Cerithioidea</taxon>
        <taxon>Batillariidae</taxon>
        <taxon>Batillaria</taxon>
    </lineage>
</organism>
<comment type="caution">
    <text evidence="2">The sequence shown here is derived from an EMBL/GenBank/DDBJ whole genome shotgun (WGS) entry which is preliminary data.</text>
</comment>
<protein>
    <submittedName>
        <fullName evidence="2">Uncharacterized protein</fullName>
    </submittedName>
</protein>
<sequence>MMQDYSVFSELLVSVVCLSTGFCPLSICTHVRLGYFPSMAPQCSISGPCRLNCRLLFVGSSCRCASLPAMVCLPHPVRYSDVGGIDTTTTTCEQQPQQLEQQPQQLEQQPQQLEQQPQQLEQQPQQQLKLNRCRPST</sequence>
<dbReference type="EMBL" id="JACVVK020000656">
    <property type="protein sequence ID" value="KAK7459702.1"/>
    <property type="molecule type" value="Genomic_DNA"/>
</dbReference>
<evidence type="ECO:0000313" key="2">
    <source>
        <dbReference type="EMBL" id="KAK7459702.1"/>
    </source>
</evidence>
<accession>A0ABD0J504</accession>
<dbReference type="AlphaFoldDB" id="A0ABD0J504"/>
<proteinExistence type="predicted"/>